<sequence>MRPVCPQAGLIEANGELKVFIDQNLSPGKGEMPRGALTGSPLSSKPPDCPPGPGCPPRPAGGLRWHVLWLHAQDRPQARHCPYASLAVPAEGWPARAGPGERLPAAGHGRAPGGWQLAGLPGSRPVLLVGPAFLDVLP</sequence>
<organism evidence="2 3">
    <name type="scientific">Galemys pyrenaicus</name>
    <name type="common">Iberian desman</name>
    <name type="synonym">Pyrenean desman</name>
    <dbReference type="NCBI Taxonomy" id="202257"/>
    <lineage>
        <taxon>Eukaryota</taxon>
        <taxon>Metazoa</taxon>
        <taxon>Chordata</taxon>
        <taxon>Craniata</taxon>
        <taxon>Vertebrata</taxon>
        <taxon>Euteleostomi</taxon>
        <taxon>Mammalia</taxon>
        <taxon>Eutheria</taxon>
        <taxon>Laurasiatheria</taxon>
        <taxon>Eulipotyphla</taxon>
        <taxon>Talpidae</taxon>
        <taxon>Galemys</taxon>
    </lineage>
</organism>
<protein>
    <submittedName>
        <fullName evidence="2">Uncharacterized protein</fullName>
    </submittedName>
</protein>
<dbReference type="Proteomes" id="UP000700334">
    <property type="component" value="Unassembled WGS sequence"/>
</dbReference>
<keyword evidence="3" id="KW-1185">Reference proteome</keyword>
<evidence type="ECO:0000313" key="3">
    <source>
        <dbReference type="Proteomes" id="UP000700334"/>
    </source>
</evidence>
<proteinExistence type="predicted"/>
<evidence type="ECO:0000313" key="2">
    <source>
        <dbReference type="EMBL" id="KAG8521160.1"/>
    </source>
</evidence>
<dbReference type="AlphaFoldDB" id="A0A8J6AMS1"/>
<name>A0A8J6AMS1_GALPY</name>
<feature type="region of interest" description="Disordered" evidence="1">
    <location>
        <begin position="24"/>
        <end position="57"/>
    </location>
</feature>
<accession>A0A8J6AMS1</accession>
<comment type="caution">
    <text evidence="2">The sequence shown here is derived from an EMBL/GenBank/DDBJ whole genome shotgun (WGS) entry which is preliminary data.</text>
</comment>
<feature type="compositionally biased region" description="Pro residues" evidence="1">
    <location>
        <begin position="47"/>
        <end position="57"/>
    </location>
</feature>
<gene>
    <name evidence="2" type="ORF">J0S82_003833</name>
</gene>
<dbReference type="EMBL" id="JAGFMF010011488">
    <property type="protein sequence ID" value="KAG8521160.1"/>
    <property type="molecule type" value="Genomic_DNA"/>
</dbReference>
<dbReference type="OrthoDB" id="552115at2759"/>
<reference evidence="2" key="1">
    <citation type="journal article" date="2021" name="Evol. Appl.">
        <title>The genome of the Pyrenean desman and the effects of bottlenecks and inbreeding on the genomic landscape of an endangered species.</title>
        <authorList>
            <person name="Escoda L."/>
            <person name="Castresana J."/>
        </authorList>
    </citation>
    <scope>NUCLEOTIDE SEQUENCE</scope>
    <source>
        <strain evidence="2">IBE-C5619</strain>
    </source>
</reference>
<evidence type="ECO:0000256" key="1">
    <source>
        <dbReference type="SAM" id="MobiDB-lite"/>
    </source>
</evidence>